<keyword evidence="3 6" id="KW-1133">Transmembrane helix</keyword>
<evidence type="ECO:0000256" key="3">
    <source>
        <dbReference type="ARBA" id="ARBA00022989"/>
    </source>
</evidence>
<dbReference type="InterPro" id="IPR052719">
    <property type="entry name" value="CvpA-like"/>
</dbReference>
<comment type="caution">
    <text evidence="7">The sequence shown here is derived from an EMBL/GenBank/DDBJ whole genome shotgun (WGS) entry which is preliminary data.</text>
</comment>
<evidence type="ECO:0000313" key="7">
    <source>
        <dbReference type="EMBL" id="MDI5883206.1"/>
    </source>
</evidence>
<dbReference type="Pfam" id="PF02674">
    <property type="entry name" value="Colicin_V"/>
    <property type="match status" value="1"/>
</dbReference>
<feature type="transmembrane region" description="Helical" evidence="6">
    <location>
        <begin position="6"/>
        <end position="24"/>
    </location>
</feature>
<keyword evidence="4 6" id="KW-0472">Membrane</keyword>
<organism evidence="7 8">
    <name type="scientific">Cobetia amphilecti</name>
    <dbReference type="NCBI Taxonomy" id="1055104"/>
    <lineage>
        <taxon>Bacteria</taxon>
        <taxon>Pseudomonadati</taxon>
        <taxon>Pseudomonadota</taxon>
        <taxon>Gammaproteobacteria</taxon>
        <taxon>Oceanospirillales</taxon>
        <taxon>Halomonadaceae</taxon>
        <taxon>Cobetia</taxon>
    </lineage>
</organism>
<gene>
    <name evidence="7" type="ORF">QLT01_02405</name>
</gene>
<feature type="transmembrane region" description="Helical" evidence="6">
    <location>
        <begin position="100"/>
        <end position="126"/>
    </location>
</feature>
<dbReference type="PANTHER" id="PTHR36926:SF1">
    <property type="entry name" value="COLICIN V PRODUCTION PROTEIN"/>
    <property type="match status" value="1"/>
</dbReference>
<dbReference type="InterPro" id="IPR003825">
    <property type="entry name" value="Colicin-V_CvpA"/>
</dbReference>
<feature type="region of interest" description="Disordered" evidence="5">
    <location>
        <begin position="207"/>
        <end position="242"/>
    </location>
</feature>
<evidence type="ECO:0000256" key="6">
    <source>
        <dbReference type="SAM" id="Phobius"/>
    </source>
</evidence>
<comment type="subcellular location">
    <subcellularLocation>
        <location evidence="1">Membrane</location>
        <topology evidence="1">Multi-pass membrane protein</topology>
    </subcellularLocation>
</comment>
<dbReference type="EMBL" id="JASCSA010000002">
    <property type="protein sequence ID" value="MDI5883206.1"/>
    <property type="molecule type" value="Genomic_DNA"/>
</dbReference>
<dbReference type="PANTHER" id="PTHR36926">
    <property type="entry name" value="COLICIN V PRODUCTION PROTEIN"/>
    <property type="match status" value="1"/>
</dbReference>
<evidence type="ECO:0000256" key="1">
    <source>
        <dbReference type="ARBA" id="ARBA00004141"/>
    </source>
</evidence>
<proteinExistence type="predicted"/>
<feature type="transmembrane region" description="Helical" evidence="6">
    <location>
        <begin position="68"/>
        <end position="88"/>
    </location>
</feature>
<evidence type="ECO:0000256" key="2">
    <source>
        <dbReference type="ARBA" id="ARBA00022692"/>
    </source>
</evidence>
<accession>A0ABT6ULD7</accession>
<reference evidence="8" key="2">
    <citation type="submission" date="2023-07" db="EMBL/GenBank/DDBJ databases">
        <title>Genome-based characterization of strain KMM 296 and proposal for reclassification of Cobetia litoralis and Cobetia pacifica, and emended description of the species Cobetia amphilecti and Cobetia marina.</title>
        <authorList>
            <person name="Balabanova L."/>
            <person name="Nedashkovskaya O."/>
        </authorList>
    </citation>
    <scope>NUCLEOTIDE SEQUENCE [LARGE SCALE GENOMIC DNA]</scope>
    <source>
        <strain evidence="8">NRIC 0815</strain>
    </source>
</reference>
<name>A0ABT6ULD7_9GAMM</name>
<sequence length="242" mass="25757">MNELVWIDWLCLGLIGISVLLGLMRGLLSEALGLAGWLAALVAARQFGAEVGGLLEEMIVSPGIRTAVGFVLVVIASVLLWGLMLRLLERLIHAVGMGGFNRLLGGVFGALRAAVILVLITAVVGLTPLRDSADWQAAQLRPTLEQLRDWSLARYREWDTGGDWGQSVSLPDSASGSRIKQQASGLIDSAQREGRALSDSLSQQALQSFTRQDATQDQPSLEALLRGSTAGEAASRNAGGEQ</sequence>
<evidence type="ECO:0000256" key="5">
    <source>
        <dbReference type="SAM" id="MobiDB-lite"/>
    </source>
</evidence>
<evidence type="ECO:0000256" key="4">
    <source>
        <dbReference type="ARBA" id="ARBA00023136"/>
    </source>
</evidence>
<evidence type="ECO:0000313" key="8">
    <source>
        <dbReference type="Proteomes" id="UP001229025"/>
    </source>
</evidence>
<keyword evidence="2 6" id="KW-0812">Transmembrane</keyword>
<keyword evidence="8" id="KW-1185">Reference proteome</keyword>
<dbReference type="RefSeq" id="WP_284726256.1">
    <property type="nucleotide sequence ID" value="NZ_JASCSA010000002.1"/>
</dbReference>
<feature type="transmembrane region" description="Helical" evidence="6">
    <location>
        <begin position="31"/>
        <end position="48"/>
    </location>
</feature>
<feature type="compositionally biased region" description="Polar residues" evidence="5">
    <location>
        <begin position="209"/>
        <end position="219"/>
    </location>
</feature>
<protein>
    <submittedName>
        <fullName evidence="7">CvpA family protein</fullName>
    </submittedName>
</protein>
<reference evidence="7 8" key="1">
    <citation type="submission" date="2023-04" db="EMBL/GenBank/DDBJ databases">
        <authorList>
            <person name="Otstavnykh N."/>
            <person name="Seitkalieva A."/>
            <person name="Bystritskaya E."/>
        </authorList>
    </citation>
    <scope>NUCLEOTIDE SEQUENCE [LARGE SCALE GENOMIC DNA]</scope>
    <source>
        <strain evidence="7 8">NRIC 0815</strain>
    </source>
</reference>
<dbReference type="Proteomes" id="UP001229025">
    <property type="component" value="Unassembled WGS sequence"/>
</dbReference>